<name>A0ABN3B6A6_9MICO</name>
<comment type="caution">
    <text evidence="2">The sequence shown here is derived from an EMBL/GenBank/DDBJ whole genome shotgun (WGS) entry which is preliminary data.</text>
</comment>
<sequence length="86" mass="9013">MAAAAPVPAHATRATHATHATHMRAGSLFVRVAGLTRTNSDPAPVETVSAAVQQHPSRCRQLEAGHFESVSGPTEVRHALKATRLG</sequence>
<organism evidence="2 3">
    <name type="scientific">Leucobacter alluvii</name>
    <dbReference type="NCBI Taxonomy" id="340321"/>
    <lineage>
        <taxon>Bacteria</taxon>
        <taxon>Bacillati</taxon>
        <taxon>Actinomycetota</taxon>
        <taxon>Actinomycetes</taxon>
        <taxon>Micrococcales</taxon>
        <taxon>Microbacteriaceae</taxon>
        <taxon>Leucobacter</taxon>
    </lineage>
</organism>
<keyword evidence="3" id="KW-1185">Reference proteome</keyword>
<reference evidence="3" key="1">
    <citation type="journal article" date="2019" name="Int. J. Syst. Evol. Microbiol.">
        <title>The Global Catalogue of Microorganisms (GCM) 10K type strain sequencing project: providing services to taxonomists for standard genome sequencing and annotation.</title>
        <authorList>
            <consortium name="The Broad Institute Genomics Platform"/>
            <consortium name="The Broad Institute Genome Sequencing Center for Infectious Disease"/>
            <person name="Wu L."/>
            <person name="Ma J."/>
        </authorList>
    </citation>
    <scope>NUCLEOTIDE SEQUENCE [LARGE SCALE GENOMIC DNA]</scope>
    <source>
        <strain evidence="3">JCM 14919</strain>
    </source>
</reference>
<evidence type="ECO:0000256" key="1">
    <source>
        <dbReference type="SAM" id="MobiDB-lite"/>
    </source>
</evidence>
<evidence type="ECO:0000313" key="3">
    <source>
        <dbReference type="Proteomes" id="UP001501084"/>
    </source>
</evidence>
<accession>A0ABN3B6A6</accession>
<protein>
    <submittedName>
        <fullName evidence="2">Uncharacterized protein</fullName>
    </submittedName>
</protein>
<gene>
    <name evidence="2" type="ORF">GCM10009786_19690</name>
</gene>
<evidence type="ECO:0000313" key="2">
    <source>
        <dbReference type="EMBL" id="GAA2188877.1"/>
    </source>
</evidence>
<feature type="region of interest" description="Disordered" evidence="1">
    <location>
        <begin position="1"/>
        <end position="20"/>
    </location>
</feature>
<dbReference type="EMBL" id="BAAAOP010000007">
    <property type="protein sequence ID" value="GAA2188877.1"/>
    <property type="molecule type" value="Genomic_DNA"/>
</dbReference>
<proteinExistence type="predicted"/>
<dbReference type="Proteomes" id="UP001501084">
    <property type="component" value="Unassembled WGS sequence"/>
</dbReference>